<dbReference type="EMBL" id="CP055899">
    <property type="protein sequence ID" value="QKX55631.1"/>
    <property type="molecule type" value="Genomic_DNA"/>
</dbReference>
<comment type="similarity">
    <text evidence="5">Belongs to the class I-like SAM-binding methyltransferase superfamily. UbiG/COQ3 family.</text>
</comment>
<comment type="subunit">
    <text evidence="5">Component of a multi-subunit COQ enzyme complex, composed of at least COQ3, COQ4, COQ5, COQ6, COQ7 and COQ9.</text>
</comment>
<dbReference type="GO" id="GO:0031314">
    <property type="term" value="C:extrinsic component of mitochondrial inner membrane"/>
    <property type="evidence" value="ECO:0007669"/>
    <property type="project" value="UniProtKB-UniRule"/>
</dbReference>
<feature type="binding site" evidence="5">
    <location>
        <position position="202"/>
    </location>
    <ligand>
        <name>Mg(2+)</name>
        <dbReference type="ChEBI" id="CHEBI:18420"/>
    </ligand>
</feature>
<organism evidence="6 7">
    <name type="scientific">Talaromyces rugulosus</name>
    <name type="common">Penicillium rugulosum</name>
    <dbReference type="NCBI Taxonomy" id="121627"/>
    <lineage>
        <taxon>Eukaryota</taxon>
        <taxon>Fungi</taxon>
        <taxon>Dikarya</taxon>
        <taxon>Ascomycota</taxon>
        <taxon>Pezizomycotina</taxon>
        <taxon>Eurotiomycetes</taxon>
        <taxon>Eurotiomycetidae</taxon>
        <taxon>Eurotiales</taxon>
        <taxon>Trichocomaceae</taxon>
        <taxon>Talaromyces</taxon>
        <taxon>Talaromyces sect. Islandici</taxon>
    </lineage>
</organism>
<keyword evidence="7" id="KW-1185">Reference proteome</keyword>
<comment type="function">
    <text evidence="5">O-methyltransferase required for two non-consecutive steps during ubiquinone biosynthesis. Catalyzes the 2 O-methylation of 3,4-dihydroxy-5-(all-trans-polyprenyl)benzoic acid into 4-hydroxy-3-methoxy-5-(all-trans-polyprenyl)benzoic acid. Also catalyzes the last step of ubiquinone biosynthesis by mediating methylation of 3-demethylubiquinone into ubiquinone. Also able to mediate the methylation of 3-demethylubiquinol into ubiquinol.</text>
</comment>
<feature type="binding site" evidence="5">
    <location>
        <position position="73"/>
    </location>
    <ligand>
        <name>S-adenosyl-L-methionine</name>
        <dbReference type="ChEBI" id="CHEBI:59789"/>
    </ligand>
</feature>
<keyword evidence="5" id="KW-0460">Magnesium</keyword>
<dbReference type="PANTHER" id="PTHR43464:SF19">
    <property type="entry name" value="UBIQUINONE BIOSYNTHESIS O-METHYLTRANSFERASE, MITOCHONDRIAL"/>
    <property type="match status" value="1"/>
</dbReference>
<dbReference type="EC" id="2.1.1.114" evidence="5"/>
<comment type="catalytic activity">
    <reaction evidence="5">
        <text>a 3-demethylubiquinone + S-adenosyl-L-methionine = a ubiquinone + S-adenosyl-L-homocysteine</text>
        <dbReference type="Rhea" id="RHEA:81215"/>
        <dbReference type="Rhea" id="RHEA-COMP:9565"/>
        <dbReference type="Rhea" id="RHEA-COMP:19654"/>
        <dbReference type="ChEBI" id="CHEBI:16389"/>
        <dbReference type="ChEBI" id="CHEBI:57856"/>
        <dbReference type="ChEBI" id="CHEBI:59789"/>
        <dbReference type="ChEBI" id="CHEBI:231825"/>
    </reaction>
</comment>
<feature type="binding site" evidence="5">
    <location>
        <position position="197"/>
    </location>
    <ligand>
        <name>S-adenosyl-L-methionine</name>
        <dbReference type="ChEBI" id="CHEBI:59789"/>
    </ligand>
</feature>
<evidence type="ECO:0000256" key="2">
    <source>
        <dbReference type="ARBA" id="ARBA00022679"/>
    </source>
</evidence>
<keyword evidence="2 5" id="KW-0808">Transferase</keyword>
<accession>A0A7H8QQ75</accession>
<evidence type="ECO:0000256" key="5">
    <source>
        <dbReference type="HAMAP-Rule" id="MF_03190"/>
    </source>
</evidence>
<gene>
    <name evidence="5" type="primary">COQ3</name>
    <name evidence="6" type="ORF">TRUGW13939_02728</name>
</gene>
<dbReference type="EC" id="2.1.1.-" evidence="5"/>
<sequence length="331" mass="36218">MASSSLLRPAAATARTLLRESTRRCHIVQILRHHSSSSSSVSADELAHFSGLANSWWDPMGPSRVLHLMNPTRHDFIASCLAESTPAAANSQGLRYLDVGCGGGIFAESLARTLPSSQSTELHPRTKAASITAVDPSASLIKIARDHARMDPTVFELLQRGTFRYENTTVESLSETSTGDSQQQVSTQDKFDVVTLFEVIEHVDPQTSSAFLAHCLRLVRPGGWLIGSTIARTIPSFIVNKMVAEAPWPIGVVPWGTHEWSKFVNADELRGRVEEGLMRALDGRAHRAGGEALEGMRWKVAGVVYVPGWGWKMVAGGEDWGNYFWAVQRGI</sequence>
<dbReference type="HAMAP" id="MF_00472">
    <property type="entry name" value="UbiG"/>
    <property type="match status" value="1"/>
</dbReference>
<dbReference type="GO" id="GO:0061542">
    <property type="term" value="F:3-demethylubiquinol 3-O-methyltransferase activity"/>
    <property type="evidence" value="ECO:0007669"/>
    <property type="project" value="UniProtKB-UniRule"/>
</dbReference>
<feature type="binding site" evidence="5">
    <location>
        <position position="135"/>
    </location>
    <ligand>
        <name>S-adenosyl-L-methionine</name>
        <dbReference type="ChEBI" id="CHEBI:59789"/>
    </ligand>
</feature>
<comment type="catalytic activity">
    <reaction evidence="5">
        <text>a 3-demethylubiquinol + S-adenosyl-L-methionine = a ubiquinol + S-adenosyl-L-homocysteine + H(+)</text>
        <dbReference type="Rhea" id="RHEA:44380"/>
        <dbReference type="Rhea" id="RHEA-COMP:9566"/>
        <dbReference type="Rhea" id="RHEA-COMP:10914"/>
        <dbReference type="ChEBI" id="CHEBI:15378"/>
        <dbReference type="ChEBI" id="CHEBI:17976"/>
        <dbReference type="ChEBI" id="CHEBI:57856"/>
        <dbReference type="ChEBI" id="CHEBI:59789"/>
        <dbReference type="ChEBI" id="CHEBI:84422"/>
        <dbReference type="EC" id="2.1.1.64"/>
    </reaction>
</comment>
<protein>
    <recommendedName>
        <fullName evidence="5">Ubiquinone biosynthesis O-methyltransferase, mitochondrial</fullName>
    </recommendedName>
    <alternativeName>
        <fullName evidence="5">3-demethylubiquinol 3-O-methyltransferase</fullName>
        <ecNumber evidence="5">2.1.1.64</ecNumber>
    </alternativeName>
    <alternativeName>
        <fullName evidence="5">3-demethylubiquinone 3-O-methyltransferase</fullName>
        <ecNumber evidence="5">2.1.1.-</ecNumber>
    </alternativeName>
    <alternativeName>
        <fullName evidence="5">Polyprenyldihydroxybenzoate methyltransferase</fullName>
        <ecNumber evidence="5">2.1.1.114</ecNumber>
    </alternativeName>
</protein>
<reference evidence="7" key="1">
    <citation type="submission" date="2020-06" db="EMBL/GenBank/DDBJ databases">
        <title>A chromosome-scale genome assembly of Talaromyces rugulosus W13939.</title>
        <authorList>
            <person name="Wang B."/>
            <person name="Guo L."/>
            <person name="Ye K."/>
            <person name="Wang L."/>
        </authorList>
    </citation>
    <scope>NUCLEOTIDE SEQUENCE [LARGE SCALE GENOMIC DNA]</scope>
    <source>
        <strain evidence="7">W13939</strain>
    </source>
</reference>
<keyword evidence="3 5" id="KW-0831">Ubiquinone biosynthesis</keyword>
<keyword evidence="1 5" id="KW-0489">Methyltransferase</keyword>
<dbReference type="Proteomes" id="UP000509510">
    <property type="component" value="Chromosome II"/>
</dbReference>
<keyword evidence="5" id="KW-0479">Metal-binding</keyword>
<dbReference type="UniPathway" id="UPA00232"/>
<dbReference type="AlphaFoldDB" id="A0A7H8QQ75"/>
<evidence type="ECO:0000256" key="1">
    <source>
        <dbReference type="ARBA" id="ARBA00022603"/>
    </source>
</evidence>
<proteinExistence type="inferred from homology"/>
<dbReference type="SUPFAM" id="SSF53335">
    <property type="entry name" value="S-adenosyl-L-methionine-dependent methyltransferases"/>
    <property type="match status" value="1"/>
</dbReference>
<dbReference type="Pfam" id="PF13489">
    <property type="entry name" value="Methyltransf_23"/>
    <property type="match status" value="1"/>
</dbReference>
<dbReference type="GO" id="GO:0032259">
    <property type="term" value="P:methylation"/>
    <property type="evidence" value="ECO:0007669"/>
    <property type="project" value="UniProtKB-KW"/>
</dbReference>
<dbReference type="CDD" id="cd02440">
    <property type="entry name" value="AdoMet_MTases"/>
    <property type="match status" value="1"/>
</dbReference>
<comment type="subcellular location">
    <subcellularLocation>
        <location evidence="5">Mitochondrion inner membrane</location>
        <topology evidence="5">Peripheral membrane protein</topology>
        <orientation evidence="5">Matrix side</orientation>
    </subcellularLocation>
</comment>
<evidence type="ECO:0000313" key="7">
    <source>
        <dbReference type="Proteomes" id="UP000509510"/>
    </source>
</evidence>
<dbReference type="EC" id="2.1.1.64" evidence="5"/>
<comment type="catalytic activity">
    <reaction evidence="5">
        <text>a 3,4-dihydroxy-5-(all-trans-polyprenyl)benzoate + S-adenosyl-L-methionine = a 4-hydroxy-3-methoxy-5-(all-trans-polyprenyl)benzoate + S-adenosyl-L-homocysteine + H(+)</text>
        <dbReference type="Rhea" id="RHEA:44452"/>
        <dbReference type="Rhea" id="RHEA-COMP:10930"/>
        <dbReference type="Rhea" id="RHEA-COMP:10931"/>
        <dbReference type="ChEBI" id="CHEBI:15378"/>
        <dbReference type="ChEBI" id="CHEBI:57856"/>
        <dbReference type="ChEBI" id="CHEBI:59789"/>
        <dbReference type="ChEBI" id="CHEBI:64694"/>
        <dbReference type="ChEBI" id="CHEBI:84443"/>
        <dbReference type="EC" id="2.1.1.114"/>
    </reaction>
</comment>
<dbReference type="OrthoDB" id="3265906at2759"/>
<dbReference type="Gene3D" id="3.40.50.150">
    <property type="entry name" value="Vaccinia Virus protein VP39"/>
    <property type="match status" value="1"/>
</dbReference>
<evidence type="ECO:0000256" key="4">
    <source>
        <dbReference type="ARBA" id="ARBA00022691"/>
    </source>
</evidence>
<keyword evidence="4 5" id="KW-0949">S-adenosyl-L-methionine</keyword>
<name>A0A7H8QQ75_TALRU</name>
<keyword evidence="5" id="KW-0472">Membrane</keyword>
<dbReference type="GO" id="GO:0010420">
    <property type="term" value="F:polyprenyldihydroxybenzoate methyltransferase activity"/>
    <property type="evidence" value="ECO:0007669"/>
    <property type="project" value="UniProtKB-UniRule"/>
</dbReference>
<keyword evidence="5" id="KW-0496">Mitochondrion</keyword>
<dbReference type="InterPro" id="IPR029063">
    <property type="entry name" value="SAM-dependent_MTases_sf"/>
</dbReference>
<comment type="cofactor">
    <cofactor evidence="5">
        <name>Mg(2+)</name>
        <dbReference type="ChEBI" id="CHEBI:18420"/>
    </cofactor>
</comment>
<dbReference type="NCBIfam" id="TIGR01983">
    <property type="entry name" value="UbiG"/>
    <property type="match status" value="1"/>
</dbReference>
<evidence type="ECO:0000313" key="6">
    <source>
        <dbReference type="EMBL" id="QKX55631.1"/>
    </source>
</evidence>
<keyword evidence="5" id="KW-0999">Mitochondrion inner membrane</keyword>
<feature type="binding site" evidence="5">
    <location>
        <position position="201"/>
    </location>
    <ligand>
        <name>Mg(2+)</name>
        <dbReference type="ChEBI" id="CHEBI:18420"/>
    </ligand>
</feature>
<dbReference type="InterPro" id="IPR010233">
    <property type="entry name" value="UbiG_MeTrfase"/>
</dbReference>
<dbReference type="GO" id="GO:0046872">
    <property type="term" value="F:metal ion binding"/>
    <property type="evidence" value="ECO:0007669"/>
    <property type="project" value="UniProtKB-KW"/>
</dbReference>
<comment type="pathway">
    <text evidence="5">Cofactor biosynthesis; ubiquinone biosynthesis.</text>
</comment>
<feature type="binding site" evidence="5">
    <location>
        <position position="100"/>
    </location>
    <ligand>
        <name>S-adenosyl-L-methionine</name>
        <dbReference type="ChEBI" id="CHEBI:59789"/>
    </ligand>
</feature>
<evidence type="ECO:0000256" key="3">
    <source>
        <dbReference type="ARBA" id="ARBA00022688"/>
    </source>
</evidence>
<dbReference type="PANTHER" id="PTHR43464">
    <property type="entry name" value="METHYLTRANSFERASE"/>
    <property type="match status" value="1"/>
</dbReference>
<feature type="binding site" evidence="5">
    <location>
        <position position="198"/>
    </location>
    <ligand>
        <name>Mg(2+)</name>
        <dbReference type="ChEBI" id="CHEBI:18420"/>
    </ligand>
</feature>